<dbReference type="InterPro" id="IPR015424">
    <property type="entry name" value="PyrdxlP-dep_Trfase"/>
</dbReference>
<dbReference type="Pfam" id="PF00155">
    <property type="entry name" value="Aminotran_1_2"/>
    <property type="match status" value="1"/>
</dbReference>
<dbReference type="SUPFAM" id="SSF53383">
    <property type="entry name" value="PLP-dependent transferases"/>
    <property type="match status" value="1"/>
</dbReference>
<dbReference type="Gene3D" id="1.10.10.10">
    <property type="entry name" value="Winged helix-like DNA-binding domain superfamily/Winged helix DNA-binding domain"/>
    <property type="match status" value="1"/>
</dbReference>
<dbReference type="SMART" id="SM00345">
    <property type="entry name" value="HTH_GNTR"/>
    <property type="match status" value="1"/>
</dbReference>
<keyword evidence="4" id="KW-0238">DNA-binding</keyword>
<evidence type="ECO:0000256" key="4">
    <source>
        <dbReference type="ARBA" id="ARBA00023125"/>
    </source>
</evidence>
<dbReference type="Proteomes" id="UP000655420">
    <property type="component" value="Unassembled WGS sequence"/>
</dbReference>
<dbReference type="InterPro" id="IPR051446">
    <property type="entry name" value="HTH_trans_reg/aminotransferase"/>
</dbReference>
<dbReference type="PROSITE" id="PS50949">
    <property type="entry name" value="HTH_GNTR"/>
    <property type="match status" value="1"/>
</dbReference>
<name>A0A8J7SGW3_9RHOB</name>
<keyword evidence="3" id="KW-0805">Transcription regulation</keyword>
<keyword evidence="5" id="KW-0804">Transcription</keyword>
<evidence type="ECO:0000256" key="5">
    <source>
        <dbReference type="ARBA" id="ARBA00023163"/>
    </source>
</evidence>
<dbReference type="AlphaFoldDB" id="A0A8J7SGW3"/>
<sequence>MRETLFHLERSQPATLQAQIREVLTRAIAAGRLQPGEPVPSTRAMAGQLGVSRNTVTLAYQALVSEGFLMARERSGYFVDAQAVDGLSTGPQATEPRPQSAEAGIDWRARMVEHCADDRLVFRPADWQRHPFPFVYGQVDAQVFPIAEWRDCVRQAMGRRWLDAWTLDRYSEDDALLTEEIARRILPRRGISASPSQVLVTLGAQNALYLIAALLVGRNTPVAMEEPGYPDLRLMLARRTDALRQVSVDHDGVMVGAALEGASILFCTPSHHYPTTVTMSLERRRALLDAARRESLVIVEDDYEFEANYIGAPLPALKSLDEDGRVIYVGSFSKSLMPGLRLGFIAADEALIAELRALRRLMLRHPPGNNQRAAALFLANGHFDVLVRRIHRTYRERWQVMSEALERHLPGWARSPGFGGSSYWLTGAEGLDAAQLARRALDEGVVIEPGEPFFAQAGAGRRNFRLGFSSIPADRIPEGIARLRAACDAL</sequence>
<comment type="caution">
    <text evidence="7">The sequence shown here is derived from an EMBL/GenBank/DDBJ whole genome shotgun (WGS) entry which is preliminary data.</text>
</comment>
<evidence type="ECO:0000256" key="2">
    <source>
        <dbReference type="ARBA" id="ARBA00022898"/>
    </source>
</evidence>
<dbReference type="PANTHER" id="PTHR46577">
    <property type="entry name" value="HTH-TYPE TRANSCRIPTIONAL REGULATORY PROTEIN GABR"/>
    <property type="match status" value="1"/>
</dbReference>
<dbReference type="PRINTS" id="PR00035">
    <property type="entry name" value="HTHGNTR"/>
</dbReference>
<evidence type="ECO:0000313" key="7">
    <source>
        <dbReference type="EMBL" id="MBK0401236.1"/>
    </source>
</evidence>
<organism evidence="7 8">
    <name type="scientific">Thermohalobaculum xanthum</name>
    <dbReference type="NCBI Taxonomy" id="2753746"/>
    <lineage>
        <taxon>Bacteria</taxon>
        <taxon>Pseudomonadati</taxon>
        <taxon>Pseudomonadota</taxon>
        <taxon>Alphaproteobacteria</taxon>
        <taxon>Rhodobacterales</taxon>
        <taxon>Paracoccaceae</taxon>
        <taxon>Thermohalobaculum</taxon>
    </lineage>
</organism>
<evidence type="ECO:0000256" key="1">
    <source>
        <dbReference type="ARBA" id="ARBA00005384"/>
    </source>
</evidence>
<keyword evidence="2" id="KW-0663">Pyridoxal phosphate</keyword>
<evidence type="ECO:0000256" key="3">
    <source>
        <dbReference type="ARBA" id="ARBA00023015"/>
    </source>
</evidence>
<gene>
    <name evidence="7" type="ORF">H0I76_18725</name>
</gene>
<reference evidence="7" key="1">
    <citation type="submission" date="2020-12" db="EMBL/GenBank/DDBJ databases">
        <title>Bacterial taxonomy.</title>
        <authorList>
            <person name="Pan X."/>
        </authorList>
    </citation>
    <scope>NUCLEOTIDE SEQUENCE</scope>
    <source>
        <strain evidence="7">M0105</strain>
    </source>
</reference>
<dbReference type="InterPro" id="IPR004839">
    <property type="entry name" value="Aminotransferase_I/II_large"/>
</dbReference>
<keyword evidence="8" id="KW-1185">Reference proteome</keyword>
<evidence type="ECO:0000313" key="8">
    <source>
        <dbReference type="Proteomes" id="UP000655420"/>
    </source>
</evidence>
<dbReference type="GO" id="GO:0003677">
    <property type="term" value="F:DNA binding"/>
    <property type="evidence" value="ECO:0007669"/>
    <property type="project" value="UniProtKB-KW"/>
</dbReference>
<dbReference type="CDD" id="cd07377">
    <property type="entry name" value="WHTH_GntR"/>
    <property type="match status" value="1"/>
</dbReference>
<dbReference type="InterPro" id="IPR015421">
    <property type="entry name" value="PyrdxlP-dep_Trfase_major"/>
</dbReference>
<dbReference type="Pfam" id="PF00392">
    <property type="entry name" value="GntR"/>
    <property type="match status" value="1"/>
</dbReference>
<proteinExistence type="inferred from homology"/>
<dbReference type="InterPro" id="IPR036388">
    <property type="entry name" value="WH-like_DNA-bd_sf"/>
</dbReference>
<dbReference type="GO" id="GO:0008483">
    <property type="term" value="F:transaminase activity"/>
    <property type="evidence" value="ECO:0007669"/>
    <property type="project" value="UniProtKB-KW"/>
</dbReference>
<dbReference type="PANTHER" id="PTHR46577:SF1">
    <property type="entry name" value="HTH-TYPE TRANSCRIPTIONAL REGULATORY PROTEIN GABR"/>
    <property type="match status" value="1"/>
</dbReference>
<dbReference type="InterPro" id="IPR036390">
    <property type="entry name" value="WH_DNA-bd_sf"/>
</dbReference>
<dbReference type="GO" id="GO:0030170">
    <property type="term" value="F:pyridoxal phosphate binding"/>
    <property type="evidence" value="ECO:0007669"/>
    <property type="project" value="InterPro"/>
</dbReference>
<comment type="similarity">
    <text evidence="1">In the C-terminal section; belongs to the class-I pyridoxal-phosphate-dependent aminotransferase family.</text>
</comment>
<evidence type="ECO:0000259" key="6">
    <source>
        <dbReference type="PROSITE" id="PS50949"/>
    </source>
</evidence>
<dbReference type="CDD" id="cd00609">
    <property type="entry name" value="AAT_like"/>
    <property type="match status" value="1"/>
</dbReference>
<feature type="domain" description="HTH gntR-type" evidence="6">
    <location>
        <begin position="14"/>
        <end position="82"/>
    </location>
</feature>
<accession>A0A8J7SGW3</accession>
<dbReference type="SUPFAM" id="SSF46785">
    <property type="entry name" value="Winged helix' DNA-binding domain"/>
    <property type="match status" value="1"/>
</dbReference>
<keyword evidence="7" id="KW-0808">Transferase</keyword>
<dbReference type="EMBL" id="JAEHHL010000016">
    <property type="protein sequence ID" value="MBK0401236.1"/>
    <property type="molecule type" value="Genomic_DNA"/>
</dbReference>
<dbReference type="Gene3D" id="3.40.640.10">
    <property type="entry name" value="Type I PLP-dependent aspartate aminotransferase-like (Major domain)"/>
    <property type="match status" value="1"/>
</dbReference>
<dbReference type="GO" id="GO:0003700">
    <property type="term" value="F:DNA-binding transcription factor activity"/>
    <property type="evidence" value="ECO:0007669"/>
    <property type="project" value="InterPro"/>
</dbReference>
<dbReference type="InterPro" id="IPR000524">
    <property type="entry name" value="Tscrpt_reg_HTH_GntR"/>
</dbReference>
<keyword evidence="7" id="KW-0032">Aminotransferase</keyword>
<protein>
    <submittedName>
        <fullName evidence="7">PLP-dependent aminotransferase family protein</fullName>
    </submittedName>
</protein>